<comment type="similarity">
    <text evidence="5">Belongs to the class I-like SAM-binding methyltransferase superfamily. rRNA adenine N(6)-methyltransferase family.</text>
</comment>
<comment type="caution">
    <text evidence="7">The sequence shown here is derived from an EMBL/GenBank/DDBJ whole genome shotgun (WGS) entry which is preliminary data.</text>
</comment>
<feature type="binding site" evidence="5">
    <location>
        <position position="104"/>
    </location>
    <ligand>
        <name>S-adenosyl-L-methionine</name>
        <dbReference type="ChEBI" id="CHEBI:59789"/>
    </ligand>
</feature>
<feature type="domain" description="Ribosomal RNA adenine methylase transferase N-terminal" evidence="6">
    <location>
        <begin position="22"/>
        <end position="184"/>
    </location>
</feature>
<accession>A0ABS4T6W5</accession>
<dbReference type="Gene3D" id="3.40.50.150">
    <property type="entry name" value="Vaccinia Virus protein VP39"/>
    <property type="match status" value="1"/>
</dbReference>
<dbReference type="Proteomes" id="UP001519332">
    <property type="component" value="Unassembled WGS sequence"/>
</dbReference>
<feature type="binding site" evidence="5">
    <location>
        <position position="15"/>
    </location>
    <ligand>
        <name>S-adenosyl-L-methionine</name>
        <dbReference type="ChEBI" id="CHEBI:59789"/>
    </ligand>
</feature>
<organism evidence="7 8">
    <name type="scientific">Kibdelosporangium banguiense</name>
    <dbReference type="NCBI Taxonomy" id="1365924"/>
    <lineage>
        <taxon>Bacteria</taxon>
        <taxon>Bacillati</taxon>
        <taxon>Actinomycetota</taxon>
        <taxon>Actinomycetes</taxon>
        <taxon>Pseudonocardiales</taxon>
        <taxon>Pseudonocardiaceae</taxon>
        <taxon>Kibdelosporangium</taxon>
    </lineage>
</organism>
<feature type="binding site" evidence="5">
    <location>
        <position position="42"/>
    </location>
    <ligand>
        <name>S-adenosyl-L-methionine</name>
        <dbReference type="ChEBI" id="CHEBI:59789"/>
    </ligand>
</feature>
<keyword evidence="1 5" id="KW-0489">Methyltransferase</keyword>
<evidence type="ECO:0000256" key="2">
    <source>
        <dbReference type="ARBA" id="ARBA00022679"/>
    </source>
</evidence>
<dbReference type="SMART" id="SM00650">
    <property type="entry name" value="rADc"/>
    <property type="match status" value="1"/>
</dbReference>
<protein>
    <submittedName>
        <fullName evidence="7">23S rRNA (Adenine-N6)-dimethyltransferase</fullName>
        <ecNumber evidence="7">2.1.1.184</ecNumber>
    </submittedName>
</protein>
<dbReference type="EC" id="2.1.1.184" evidence="7"/>
<proteinExistence type="inferred from homology"/>
<gene>
    <name evidence="7" type="ORF">JOF56_000013</name>
</gene>
<dbReference type="GO" id="GO:0052910">
    <property type="term" value="F:23S rRNA (adenine(2085)-N(6))-dimethyltransferase activity"/>
    <property type="evidence" value="ECO:0007669"/>
    <property type="project" value="UniProtKB-EC"/>
</dbReference>
<feature type="binding site" evidence="5">
    <location>
        <position position="63"/>
    </location>
    <ligand>
        <name>S-adenosyl-L-methionine</name>
        <dbReference type="ChEBI" id="CHEBI:59789"/>
    </ligand>
</feature>
<dbReference type="PANTHER" id="PTHR11727">
    <property type="entry name" value="DIMETHYLADENOSINE TRANSFERASE"/>
    <property type="match status" value="1"/>
</dbReference>
<dbReference type="Pfam" id="PF00398">
    <property type="entry name" value="RrnaAD"/>
    <property type="match status" value="1"/>
</dbReference>
<dbReference type="InterPro" id="IPR020596">
    <property type="entry name" value="rRNA_Ade_Mease_Trfase_CS"/>
</dbReference>
<evidence type="ECO:0000256" key="4">
    <source>
        <dbReference type="ARBA" id="ARBA00022884"/>
    </source>
</evidence>
<evidence type="ECO:0000313" key="7">
    <source>
        <dbReference type="EMBL" id="MBP2319628.1"/>
    </source>
</evidence>
<dbReference type="PANTHER" id="PTHR11727:SF27">
    <property type="entry name" value="RIBOSOMAL RNA SMALL SUBUNIT METHYLTRANSFERASE, CHLOROPLASTIC"/>
    <property type="match status" value="1"/>
</dbReference>
<dbReference type="InterPro" id="IPR020598">
    <property type="entry name" value="rRNA_Ade_methylase_Trfase_N"/>
</dbReference>
<evidence type="ECO:0000256" key="5">
    <source>
        <dbReference type="PROSITE-ProRule" id="PRU01026"/>
    </source>
</evidence>
<evidence type="ECO:0000313" key="8">
    <source>
        <dbReference type="Proteomes" id="UP001519332"/>
    </source>
</evidence>
<dbReference type="InterPro" id="IPR029063">
    <property type="entry name" value="SAM-dependent_MTases_sf"/>
</dbReference>
<dbReference type="PROSITE" id="PS01131">
    <property type="entry name" value="RRNA_A_DIMETH"/>
    <property type="match status" value="1"/>
</dbReference>
<evidence type="ECO:0000259" key="6">
    <source>
        <dbReference type="SMART" id="SM00650"/>
    </source>
</evidence>
<evidence type="ECO:0000256" key="1">
    <source>
        <dbReference type="ARBA" id="ARBA00022603"/>
    </source>
</evidence>
<feature type="binding site" evidence="5">
    <location>
        <position position="17"/>
    </location>
    <ligand>
        <name>S-adenosyl-L-methionine</name>
        <dbReference type="ChEBI" id="CHEBI:59789"/>
    </ligand>
</feature>
<name>A0ABS4T6W5_9PSEU</name>
<dbReference type="SUPFAM" id="SSF53335">
    <property type="entry name" value="S-adenosyl-L-methionine-dependent methyltransferases"/>
    <property type="match status" value="1"/>
</dbReference>
<keyword evidence="2 5" id="KW-0808">Transferase</keyword>
<keyword evidence="4 5" id="KW-0694">RNA-binding</keyword>
<keyword evidence="3 5" id="KW-0949">S-adenosyl-L-methionine</keyword>
<reference evidence="7 8" key="1">
    <citation type="submission" date="2021-03" db="EMBL/GenBank/DDBJ databases">
        <title>Sequencing the genomes of 1000 actinobacteria strains.</title>
        <authorList>
            <person name="Klenk H.-P."/>
        </authorList>
    </citation>
    <scope>NUCLEOTIDE SEQUENCE [LARGE SCALE GENOMIC DNA]</scope>
    <source>
        <strain evidence="7 8">DSM 46670</strain>
    </source>
</reference>
<evidence type="ECO:0000256" key="3">
    <source>
        <dbReference type="ARBA" id="ARBA00022691"/>
    </source>
</evidence>
<sequence length="184" mass="20173">MLETTLLPHTSSGVHFLSAHAVIRQLIRSSGAGPGDLVIDFGAGPGTLTAPLAATGARVLAVERDEAFVRKLSRRFADQPLVKVVHADLRTVPLPSRDFSVVASIPYALSTVLLRRLLSRPRRALVGADIVVEWGFARRVVAAQSKETAAWARKYEMRVARRIPANCFRPAPRVDSAHLVIRRR</sequence>
<dbReference type="InterPro" id="IPR001737">
    <property type="entry name" value="KsgA/Erm"/>
</dbReference>
<feature type="binding site" evidence="5">
    <location>
        <position position="88"/>
    </location>
    <ligand>
        <name>S-adenosyl-L-methionine</name>
        <dbReference type="ChEBI" id="CHEBI:59789"/>
    </ligand>
</feature>
<keyword evidence="8" id="KW-1185">Reference proteome</keyword>
<dbReference type="PROSITE" id="PS51689">
    <property type="entry name" value="SAM_RNA_A_N6_MT"/>
    <property type="match status" value="1"/>
</dbReference>
<dbReference type="CDD" id="cd02440">
    <property type="entry name" value="AdoMet_MTases"/>
    <property type="match status" value="1"/>
</dbReference>
<dbReference type="RefSeq" id="WP_209633113.1">
    <property type="nucleotide sequence ID" value="NZ_JAGINW010000001.1"/>
</dbReference>
<dbReference type="EMBL" id="JAGINW010000001">
    <property type="protein sequence ID" value="MBP2319628.1"/>
    <property type="molecule type" value="Genomic_DNA"/>
</dbReference>